<comment type="caution">
    <text evidence="2">The sequence shown here is derived from an EMBL/GenBank/DDBJ whole genome shotgun (WGS) entry which is preliminary data.</text>
</comment>
<sequence>MMKFPVILALCVSLLVLTGCSGSPNPERGAGVSVVADIDHDTAWSLLQDFSLAHNYVPGLSRTEIMSDATSGVGAHRRVYDMDGGYIEETIFRWEPGSGFTIRLHEGEKPMAPFESVFFDYALFDAGKGKTRIELALRFVMPWGGLGDWIGRQFIVPTMEESLIEVAAGMKSFYETGKPATDADRARLASQVSVTRDAGDA</sequence>
<gene>
    <name evidence="2" type="ORF">GCM10007053_25260</name>
</gene>
<accession>A0A918XKY2</accession>
<evidence type="ECO:0000313" key="3">
    <source>
        <dbReference type="Proteomes" id="UP000644693"/>
    </source>
</evidence>
<dbReference type="Gene3D" id="3.30.530.20">
    <property type="match status" value="1"/>
</dbReference>
<organism evidence="2 3">
    <name type="scientific">Parahalioglobus pacificus</name>
    <dbReference type="NCBI Taxonomy" id="930806"/>
    <lineage>
        <taxon>Bacteria</taxon>
        <taxon>Pseudomonadati</taxon>
        <taxon>Pseudomonadota</taxon>
        <taxon>Gammaproteobacteria</taxon>
        <taxon>Cellvibrionales</taxon>
        <taxon>Halieaceae</taxon>
        <taxon>Parahalioglobus</taxon>
    </lineage>
</organism>
<evidence type="ECO:0008006" key="4">
    <source>
        <dbReference type="Google" id="ProtNLM"/>
    </source>
</evidence>
<feature type="signal peptide" evidence="1">
    <location>
        <begin position="1"/>
        <end position="18"/>
    </location>
</feature>
<evidence type="ECO:0000256" key="1">
    <source>
        <dbReference type="SAM" id="SignalP"/>
    </source>
</evidence>
<keyword evidence="1" id="KW-0732">Signal</keyword>
<dbReference type="PROSITE" id="PS51257">
    <property type="entry name" value="PROKAR_LIPOPROTEIN"/>
    <property type="match status" value="1"/>
</dbReference>
<dbReference type="SUPFAM" id="SSF55961">
    <property type="entry name" value="Bet v1-like"/>
    <property type="match status" value="1"/>
</dbReference>
<feature type="chain" id="PRO_5037045423" description="SRPBCC family protein" evidence="1">
    <location>
        <begin position="19"/>
        <end position="201"/>
    </location>
</feature>
<dbReference type="InterPro" id="IPR023393">
    <property type="entry name" value="START-like_dom_sf"/>
</dbReference>
<protein>
    <recommendedName>
        <fullName evidence="4">SRPBCC family protein</fullName>
    </recommendedName>
</protein>
<dbReference type="Proteomes" id="UP000644693">
    <property type="component" value="Unassembled WGS sequence"/>
</dbReference>
<reference evidence="2" key="2">
    <citation type="submission" date="2020-09" db="EMBL/GenBank/DDBJ databases">
        <authorList>
            <person name="Sun Q."/>
            <person name="Kim S."/>
        </authorList>
    </citation>
    <scope>NUCLEOTIDE SEQUENCE</scope>
    <source>
        <strain evidence="2">KCTC 23430</strain>
    </source>
</reference>
<dbReference type="AlphaFoldDB" id="A0A918XKY2"/>
<dbReference type="EMBL" id="BMYM01000002">
    <property type="protein sequence ID" value="GHD36632.1"/>
    <property type="molecule type" value="Genomic_DNA"/>
</dbReference>
<dbReference type="InterPro" id="IPR019587">
    <property type="entry name" value="Polyketide_cyclase/dehydratase"/>
</dbReference>
<name>A0A918XKY2_9GAMM</name>
<keyword evidence="3" id="KW-1185">Reference proteome</keyword>
<proteinExistence type="predicted"/>
<evidence type="ECO:0000313" key="2">
    <source>
        <dbReference type="EMBL" id="GHD36632.1"/>
    </source>
</evidence>
<reference evidence="2" key="1">
    <citation type="journal article" date="2014" name="Int. J. Syst. Evol. Microbiol.">
        <title>Complete genome sequence of Corynebacterium casei LMG S-19264T (=DSM 44701T), isolated from a smear-ripened cheese.</title>
        <authorList>
            <consortium name="US DOE Joint Genome Institute (JGI-PGF)"/>
            <person name="Walter F."/>
            <person name="Albersmeier A."/>
            <person name="Kalinowski J."/>
            <person name="Ruckert C."/>
        </authorList>
    </citation>
    <scope>NUCLEOTIDE SEQUENCE</scope>
    <source>
        <strain evidence="2">KCTC 23430</strain>
    </source>
</reference>
<dbReference type="RefSeq" id="WP_189478139.1">
    <property type="nucleotide sequence ID" value="NZ_BMYM01000002.1"/>
</dbReference>
<dbReference type="Pfam" id="PF10604">
    <property type="entry name" value="Polyketide_cyc2"/>
    <property type="match status" value="1"/>
</dbReference>